<name>A0ABN9XV24_9DINO</name>
<comment type="caution">
    <text evidence="1">The sequence shown here is derived from an EMBL/GenBank/DDBJ whole genome shotgun (WGS) entry which is preliminary data.</text>
</comment>
<dbReference type="EMBL" id="CAUYUJ010021079">
    <property type="protein sequence ID" value="CAK0902498.1"/>
    <property type="molecule type" value="Genomic_DNA"/>
</dbReference>
<reference evidence="1" key="1">
    <citation type="submission" date="2023-10" db="EMBL/GenBank/DDBJ databases">
        <authorList>
            <person name="Chen Y."/>
            <person name="Shah S."/>
            <person name="Dougan E. K."/>
            <person name="Thang M."/>
            <person name="Chan C."/>
        </authorList>
    </citation>
    <scope>NUCLEOTIDE SEQUENCE [LARGE SCALE GENOMIC DNA]</scope>
</reference>
<evidence type="ECO:0000313" key="1">
    <source>
        <dbReference type="EMBL" id="CAK0902498.1"/>
    </source>
</evidence>
<dbReference type="Proteomes" id="UP001189429">
    <property type="component" value="Unassembled WGS sequence"/>
</dbReference>
<keyword evidence="2" id="KW-1185">Reference proteome</keyword>
<protein>
    <submittedName>
        <fullName evidence="1">Uncharacterized protein</fullName>
    </submittedName>
</protein>
<gene>
    <name evidence="1" type="ORF">PCOR1329_LOCUS79097</name>
</gene>
<proteinExistence type="predicted"/>
<accession>A0ABN9XV24</accession>
<evidence type="ECO:0000313" key="2">
    <source>
        <dbReference type="Proteomes" id="UP001189429"/>
    </source>
</evidence>
<organism evidence="1 2">
    <name type="scientific">Prorocentrum cordatum</name>
    <dbReference type="NCBI Taxonomy" id="2364126"/>
    <lineage>
        <taxon>Eukaryota</taxon>
        <taxon>Sar</taxon>
        <taxon>Alveolata</taxon>
        <taxon>Dinophyceae</taxon>
        <taxon>Prorocentrales</taxon>
        <taxon>Prorocentraceae</taxon>
        <taxon>Prorocentrum</taxon>
    </lineage>
</organism>
<sequence>MRGVIGGSDLRLQLGSPTYCSAAGEAEDSDSSLPAAFVKQFLVDPANHKSEFLKSFLEHAELDPVRVPRDIDDDDEDLGGFMDSNSFGLVKSEKWLNEEKRLLAEKIRSSRRLVPKS</sequence>